<accession>A0ABW5SD64</accession>
<keyword evidence="3" id="KW-1185">Reference proteome</keyword>
<reference evidence="3" key="1">
    <citation type="journal article" date="2019" name="Int. J. Syst. Evol. Microbiol.">
        <title>The Global Catalogue of Microorganisms (GCM) 10K type strain sequencing project: providing services to taxonomists for standard genome sequencing and annotation.</title>
        <authorList>
            <consortium name="The Broad Institute Genomics Platform"/>
            <consortium name="The Broad Institute Genome Sequencing Center for Infectious Disease"/>
            <person name="Wu L."/>
            <person name="Ma J."/>
        </authorList>
    </citation>
    <scope>NUCLEOTIDE SEQUENCE [LARGE SCALE GENOMIC DNA]</scope>
    <source>
        <strain evidence="3">KCTC 42255</strain>
    </source>
</reference>
<feature type="domain" description="Nucleotidyl transferase" evidence="1">
    <location>
        <begin position="1"/>
        <end position="277"/>
    </location>
</feature>
<name>A0ABW5SD64_9FLAO</name>
<evidence type="ECO:0000313" key="2">
    <source>
        <dbReference type="EMBL" id="MFD2696622.1"/>
    </source>
</evidence>
<dbReference type="EMBL" id="JBHULZ010000006">
    <property type="protein sequence ID" value="MFD2696622.1"/>
    <property type="molecule type" value="Genomic_DNA"/>
</dbReference>
<comment type="caution">
    <text evidence="2">The sequence shown here is derived from an EMBL/GenBank/DDBJ whole genome shotgun (WGS) entry which is preliminary data.</text>
</comment>
<dbReference type="PANTHER" id="PTHR46390:SF1">
    <property type="entry name" value="MANNOSE-1-PHOSPHATE GUANYLYLTRANSFERASE"/>
    <property type="match status" value="1"/>
</dbReference>
<evidence type="ECO:0000313" key="3">
    <source>
        <dbReference type="Proteomes" id="UP001597357"/>
    </source>
</evidence>
<dbReference type="Pfam" id="PF00483">
    <property type="entry name" value="NTP_transferase"/>
    <property type="match status" value="1"/>
</dbReference>
<dbReference type="Gene3D" id="3.90.550.10">
    <property type="entry name" value="Spore Coat Polysaccharide Biosynthesis Protein SpsA, Chain A"/>
    <property type="match status" value="1"/>
</dbReference>
<dbReference type="InterPro" id="IPR005835">
    <property type="entry name" value="NTP_transferase_dom"/>
</dbReference>
<dbReference type="GO" id="GO:0016779">
    <property type="term" value="F:nucleotidyltransferase activity"/>
    <property type="evidence" value="ECO:0007669"/>
    <property type="project" value="UniProtKB-KW"/>
</dbReference>
<keyword evidence="2" id="KW-0548">Nucleotidyltransferase</keyword>
<dbReference type="InterPro" id="IPR051161">
    <property type="entry name" value="Mannose-6P_isomerase_type2"/>
</dbReference>
<keyword evidence="2" id="KW-0808">Transferase</keyword>
<dbReference type="Proteomes" id="UP001597357">
    <property type="component" value="Unassembled WGS sequence"/>
</dbReference>
<dbReference type="RefSeq" id="WP_379043071.1">
    <property type="nucleotide sequence ID" value="NZ_JBHULZ010000006.1"/>
</dbReference>
<dbReference type="PANTHER" id="PTHR46390">
    <property type="entry name" value="MANNOSE-1-PHOSPHATE GUANYLYLTRANSFERASE"/>
    <property type="match status" value="1"/>
</dbReference>
<dbReference type="InterPro" id="IPR049577">
    <property type="entry name" value="GMPP_N"/>
</dbReference>
<organism evidence="2 3">
    <name type="scientific">Mesonia sediminis</name>
    <dbReference type="NCBI Taxonomy" id="1703946"/>
    <lineage>
        <taxon>Bacteria</taxon>
        <taxon>Pseudomonadati</taxon>
        <taxon>Bacteroidota</taxon>
        <taxon>Flavobacteriia</taxon>
        <taxon>Flavobacteriales</taxon>
        <taxon>Flavobacteriaceae</taxon>
        <taxon>Mesonia</taxon>
    </lineage>
</organism>
<dbReference type="SUPFAM" id="SSF159283">
    <property type="entry name" value="Guanosine diphospho-D-mannose pyrophosphorylase/mannose-6-phosphate isomerase linker domain"/>
    <property type="match status" value="1"/>
</dbReference>
<sequence>MAGGVGSRFWPVSTQNFPKQFHDMLGTGETLIQKTFSRLSKIIPTENILVLTNASYAALVKEQLPQVKDAQVVLEPAMRNTAPCILMAALKIYEKNKDAVMIVAPSDHWIEDEMSFSQNVKTAFEACQQNKSWLMTLGIQPTLPHIGYGYIKFRKAAQQRIYEVMQFTEKPDYKTAKSFLSDGNYLWNAGIFIWSVQGILAAFEQHLPNMYTLFNSAESIWNTEREADFVNAQYAKAKNISIDYGILEKSKNVRVLPADFDWSDLGSWGALYDKLHQEKDENVIINARVLAQNSKRNIIRTGEKKYVVIKDLNDYIVVDNQEVLLICRKQDEQEIKKLRNLVKEDFGDHLI</sequence>
<dbReference type="InterPro" id="IPR029044">
    <property type="entry name" value="Nucleotide-diphossugar_trans"/>
</dbReference>
<evidence type="ECO:0000259" key="1">
    <source>
        <dbReference type="Pfam" id="PF00483"/>
    </source>
</evidence>
<gene>
    <name evidence="2" type="ORF">ACFSQ0_01315</name>
</gene>
<protein>
    <submittedName>
        <fullName evidence="2">Mannose-1-phosphate guanylyltransferase</fullName>
    </submittedName>
</protein>
<proteinExistence type="predicted"/>
<dbReference type="SUPFAM" id="SSF53448">
    <property type="entry name" value="Nucleotide-diphospho-sugar transferases"/>
    <property type="match status" value="1"/>
</dbReference>
<dbReference type="CDD" id="cd02509">
    <property type="entry name" value="GDP-M1P_Guanylyltransferase"/>
    <property type="match status" value="1"/>
</dbReference>